<evidence type="ECO:0000313" key="3">
    <source>
        <dbReference type="EMBL" id="CAJ1401158.1"/>
    </source>
</evidence>
<protein>
    <recommendedName>
        <fullName evidence="2">Tyrosine-protein kinase ephrin type A/B receptor-like domain-containing protein</fullName>
    </recommendedName>
</protein>
<dbReference type="EMBL" id="CAUJNA010003402">
    <property type="protein sequence ID" value="CAJ1401158.1"/>
    <property type="molecule type" value="Genomic_DNA"/>
</dbReference>
<dbReference type="Gene3D" id="2.10.50.10">
    <property type="entry name" value="Tumor Necrosis Factor Receptor, subunit A, domain 2"/>
    <property type="match status" value="1"/>
</dbReference>
<feature type="signal peptide" evidence="1">
    <location>
        <begin position="1"/>
        <end position="20"/>
    </location>
</feature>
<evidence type="ECO:0000256" key="1">
    <source>
        <dbReference type="SAM" id="SignalP"/>
    </source>
</evidence>
<sequence>MGNLLCSSIAVAVLWQTALGDCPISAPENGDLGDCPQTLSSGSSCVPSCEEGYELSGPARCAGHLSMPSCLPSGCNVSEAAVEHVLSLGNCPEWLESGESCELECESRFELSDNTSCFLGNLSEVSCLRVGPCPAGHQAVAGLCEPCPLATYKAVEGPGPCVPCPENSNTNSTGRSSLQQCTCPATFYEQRNVFDELLSCKPCPNNSAVVGVQRFGHQDCECFDGFVRVPEDNDLSLEYCRHAEPCNVSALLENLTGPEAYKLKMGSCSSYARLLPSGRQCSLLCDAGLGAQLGSDIFRAVDLTLACDDGDLVRRPTDGYLWCSEASWEVPPLVFLGITTAATILGGAAMEVRQHHFEGQYAKALRGNRGR</sequence>
<accession>A0AA36J9W6</accession>
<reference evidence="3" key="1">
    <citation type="submission" date="2023-08" db="EMBL/GenBank/DDBJ databases">
        <authorList>
            <person name="Chen Y."/>
            <person name="Shah S."/>
            <person name="Dougan E. K."/>
            <person name="Thang M."/>
            <person name="Chan C."/>
        </authorList>
    </citation>
    <scope>NUCLEOTIDE SEQUENCE</scope>
</reference>
<name>A0AA36J9W6_9DINO</name>
<proteinExistence type="predicted"/>
<evidence type="ECO:0000313" key="4">
    <source>
        <dbReference type="Proteomes" id="UP001178507"/>
    </source>
</evidence>
<gene>
    <name evidence="3" type="ORF">EVOR1521_LOCUS24359</name>
</gene>
<dbReference type="SMART" id="SM01411">
    <property type="entry name" value="Ephrin_rec_like"/>
    <property type="match status" value="1"/>
</dbReference>
<dbReference type="Pfam" id="PF07699">
    <property type="entry name" value="Ephrin_rec_like"/>
    <property type="match status" value="1"/>
</dbReference>
<dbReference type="InterPro" id="IPR011641">
    <property type="entry name" value="Tyr-kin_ephrin_A/B_rcpt-like"/>
</dbReference>
<comment type="caution">
    <text evidence="3">The sequence shown here is derived from an EMBL/GenBank/DDBJ whole genome shotgun (WGS) entry which is preliminary data.</text>
</comment>
<keyword evidence="1" id="KW-0732">Signal</keyword>
<keyword evidence="4" id="KW-1185">Reference proteome</keyword>
<organism evidence="3 4">
    <name type="scientific">Effrenium voratum</name>
    <dbReference type="NCBI Taxonomy" id="2562239"/>
    <lineage>
        <taxon>Eukaryota</taxon>
        <taxon>Sar</taxon>
        <taxon>Alveolata</taxon>
        <taxon>Dinophyceae</taxon>
        <taxon>Suessiales</taxon>
        <taxon>Symbiodiniaceae</taxon>
        <taxon>Effrenium</taxon>
    </lineage>
</organism>
<feature type="domain" description="Tyrosine-protein kinase ephrin type A/B receptor-like" evidence="2">
    <location>
        <begin position="143"/>
        <end position="181"/>
    </location>
</feature>
<dbReference type="Proteomes" id="UP001178507">
    <property type="component" value="Unassembled WGS sequence"/>
</dbReference>
<dbReference type="AlphaFoldDB" id="A0AA36J9W6"/>
<feature type="chain" id="PRO_5041447900" description="Tyrosine-protein kinase ephrin type A/B receptor-like domain-containing protein" evidence="1">
    <location>
        <begin position="21"/>
        <end position="371"/>
    </location>
</feature>
<evidence type="ECO:0000259" key="2">
    <source>
        <dbReference type="Pfam" id="PF07699"/>
    </source>
</evidence>